<keyword evidence="1" id="KW-0732">Signal</keyword>
<feature type="chain" id="PRO_5032551569" evidence="1">
    <location>
        <begin position="19"/>
        <end position="295"/>
    </location>
</feature>
<evidence type="ECO:0000313" key="2">
    <source>
        <dbReference type="EMBL" id="QJE94326.1"/>
    </source>
</evidence>
<gene>
    <name evidence="2" type="ORF">HHL09_00500</name>
</gene>
<organism evidence="2 3">
    <name type="scientific">Luteolibacter luteus</name>
    <dbReference type="NCBI Taxonomy" id="2728835"/>
    <lineage>
        <taxon>Bacteria</taxon>
        <taxon>Pseudomonadati</taxon>
        <taxon>Verrucomicrobiota</taxon>
        <taxon>Verrucomicrobiia</taxon>
        <taxon>Verrucomicrobiales</taxon>
        <taxon>Verrucomicrobiaceae</taxon>
        <taxon>Luteolibacter</taxon>
    </lineage>
</organism>
<name>A0A858RBF3_9BACT</name>
<sequence length="295" mass="31664">MLRPILALLVLTLSSLHARTIKWYCDPGTTNRMSNGQAMDASFHFELGVFKDGFVPTSANTAQWAGKWVAAQSAAYNPTTKYFTGSYTVTSNASPFVENAQAYIWGLGGINNSEWILLRASSWLWPQPGGIDPVALEWNVANANQVILGSLNSGGALMQSASIAGGPMTYAQWRDAELSGVALNGPEQDADGDGIPNVMEFVLGTPPQSVNPLPPITVSVVMDGGVSYLQSSIPRRADRAATLRLERSTDLLSWSSGPTATQVVSETPLLLVAKSLLPVTTDQPKQFLRWVAELP</sequence>
<feature type="signal peptide" evidence="1">
    <location>
        <begin position="1"/>
        <end position="18"/>
    </location>
</feature>
<dbReference type="Proteomes" id="UP000501812">
    <property type="component" value="Chromosome"/>
</dbReference>
<dbReference type="AlphaFoldDB" id="A0A858RBF3"/>
<keyword evidence="3" id="KW-1185">Reference proteome</keyword>
<proteinExistence type="predicted"/>
<evidence type="ECO:0000313" key="3">
    <source>
        <dbReference type="Proteomes" id="UP000501812"/>
    </source>
</evidence>
<dbReference type="RefSeq" id="WP_169452547.1">
    <property type="nucleotide sequence ID" value="NZ_CP051774.1"/>
</dbReference>
<accession>A0A858RBF3</accession>
<dbReference type="EMBL" id="CP051774">
    <property type="protein sequence ID" value="QJE94326.1"/>
    <property type="molecule type" value="Genomic_DNA"/>
</dbReference>
<reference evidence="2 3" key="1">
    <citation type="submission" date="2020-04" db="EMBL/GenBank/DDBJ databases">
        <title>Luteolibacter sp. G-1-1-1 isolated from soil.</title>
        <authorList>
            <person name="Dahal R.H."/>
        </authorList>
    </citation>
    <scope>NUCLEOTIDE SEQUENCE [LARGE SCALE GENOMIC DNA]</scope>
    <source>
        <strain evidence="2 3">G-1-1-1</strain>
    </source>
</reference>
<evidence type="ECO:0000256" key="1">
    <source>
        <dbReference type="SAM" id="SignalP"/>
    </source>
</evidence>
<protein>
    <submittedName>
        <fullName evidence="2">Uncharacterized protein</fullName>
    </submittedName>
</protein>
<dbReference type="KEGG" id="luo:HHL09_00500"/>